<accession>A0A1W6L6M5</accession>
<evidence type="ECO:0000313" key="2">
    <source>
        <dbReference type="Proteomes" id="UP000193427"/>
    </source>
</evidence>
<reference evidence="1 2" key="1">
    <citation type="submission" date="2016-04" db="EMBL/GenBank/DDBJ databases">
        <title>Complete genome sequence of natural rubber-degrading, novel Gram-negative bacterium, Rhizobacter gummiphilus strain NS21.</title>
        <authorList>
            <person name="Tabata M."/>
            <person name="Kasai D."/>
            <person name="Fukuda M."/>
        </authorList>
    </citation>
    <scope>NUCLEOTIDE SEQUENCE [LARGE SCALE GENOMIC DNA]</scope>
    <source>
        <strain evidence="1 2">NS21</strain>
    </source>
</reference>
<gene>
    <name evidence="1" type="ORF">A4W93_07605</name>
</gene>
<keyword evidence="2" id="KW-1185">Reference proteome</keyword>
<dbReference type="STRING" id="946333.A4W93_07605"/>
<dbReference type="Proteomes" id="UP000193427">
    <property type="component" value="Chromosome"/>
</dbReference>
<proteinExistence type="predicted"/>
<dbReference type="KEGG" id="rgu:A4W93_07605"/>
<protein>
    <submittedName>
        <fullName evidence="1">Uncharacterized protein</fullName>
    </submittedName>
</protein>
<sequence>MRRGLLFVMGLVCASAAWSAGGTGSTALAWKHPGETLVYRSCGCADACWVAEVRDRRTSAVKARLRCDCEVLHFERLAVAAPPVTLGSCEALNGSEHKADAIGEALDALLQAKPRAGDAVE</sequence>
<organism evidence="1 2">
    <name type="scientific">Piscinibacter gummiphilus</name>
    <dbReference type="NCBI Taxonomy" id="946333"/>
    <lineage>
        <taxon>Bacteria</taxon>
        <taxon>Pseudomonadati</taxon>
        <taxon>Pseudomonadota</taxon>
        <taxon>Betaproteobacteria</taxon>
        <taxon>Burkholderiales</taxon>
        <taxon>Sphaerotilaceae</taxon>
        <taxon>Piscinibacter</taxon>
    </lineage>
</organism>
<dbReference type="EMBL" id="CP015118">
    <property type="protein sequence ID" value="ARN19788.1"/>
    <property type="molecule type" value="Genomic_DNA"/>
</dbReference>
<dbReference type="AlphaFoldDB" id="A0A1W6L6M5"/>
<name>A0A1W6L6M5_9BURK</name>
<evidence type="ECO:0000313" key="1">
    <source>
        <dbReference type="EMBL" id="ARN19788.1"/>
    </source>
</evidence>